<evidence type="ECO:0000259" key="2">
    <source>
        <dbReference type="Pfam" id="PF06030"/>
    </source>
</evidence>
<dbReference type="EMBL" id="JAASWV010000011">
    <property type="protein sequence ID" value="MBC2311073.1"/>
    <property type="molecule type" value="Genomic_DNA"/>
</dbReference>
<evidence type="ECO:0000313" key="20">
    <source>
        <dbReference type="Proteomes" id="UP000574104"/>
    </source>
</evidence>
<evidence type="ECO:0000313" key="19">
    <source>
        <dbReference type="Proteomes" id="UP000565628"/>
    </source>
</evidence>
<dbReference type="Proteomes" id="UP000543005">
    <property type="component" value="Unassembled WGS sequence"/>
</dbReference>
<evidence type="ECO:0000313" key="11">
    <source>
        <dbReference type="EMBL" id="MBC2294485.1"/>
    </source>
</evidence>
<dbReference type="EMBL" id="JAARWW010000001">
    <property type="protein sequence ID" value="MBC2002670.1"/>
    <property type="molecule type" value="Genomic_DNA"/>
</dbReference>
<protein>
    <submittedName>
        <fullName evidence="4">DUF916 and DUF3324 domain-containing protein</fullName>
    </submittedName>
</protein>
<evidence type="ECO:0000313" key="18">
    <source>
        <dbReference type="Proteomes" id="UP000546806"/>
    </source>
</evidence>
<evidence type="ECO:0000313" key="15">
    <source>
        <dbReference type="Proteomes" id="UP000541735"/>
    </source>
</evidence>
<keyword evidence="1" id="KW-0812">Transmembrane</keyword>
<gene>
    <name evidence="4" type="ORF">HB759_12885</name>
    <name evidence="5" type="ORF">HB836_13740</name>
    <name evidence="6" type="ORF">HB904_11880</name>
    <name evidence="7" type="ORF">HCA78_02740</name>
    <name evidence="8" type="ORF">HCB06_06165</name>
    <name evidence="9" type="ORF">HCB27_02190</name>
    <name evidence="10" type="ORF">HCB69_10980</name>
    <name evidence="11" type="ORF">HCC36_14690</name>
    <name evidence="12" type="ORF">HCJ81_09225</name>
</gene>
<evidence type="ECO:0000313" key="10">
    <source>
        <dbReference type="EMBL" id="MBC2284903.1"/>
    </source>
</evidence>
<dbReference type="Proteomes" id="UP000541735">
    <property type="component" value="Unassembled WGS sequence"/>
</dbReference>
<sequence length="348" mass="39127">MERSWVFVKKLMLLFVLPIVLIGVLFHPLSPQAAANFSVTAVIPDNQIDKTKTYFDLRMKPGQKQDLEVVLKNDTDKEITIETNANTAVTNDNGIVDYSQTDPKLDKSLKTPFSSIAKTDDEVVLPKNSSKTIKVTVTMPAESFDGIILGGLQFIEKEGDDAKKDGGEGVQIKNRYAYVVGVQLSENDTVVEPDMKLHEIKAQQINYRNAVTANLQNPEATLIKPLAIDAKVYKSGDDQVLHQAKRDGLRMAPNSNFNYAIDWENQPLKAGKYRLKMVATSGDKTWKWDEEFTIKGDDAKKYNETAVDLEKDYTWWYIAGGALAVILLVFLAFWLGKRSKKDKDEDKK</sequence>
<organism evidence="4 14">
    <name type="scientific">Listeria booriae</name>
    <dbReference type="NCBI Taxonomy" id="1552123"/>
    <lineage>
        <taxon>Bacteria</taxon>
        <taxon>Bacillati</taxon>
        <taxon>Bacillota</taxon>
        <taxon>Bacilli</taxon>
        <taxon>Bacillales</taxon>
        <taxon>Listeriaceae</taxon>
        <taxon>Listeria</taxon>
    </lineage>
</organism>
<keyword evidence="1" id="KW-0472">Membrane</keyword>
<dbReference type="Proteomes" id="UP000574104">
    <property type="component" value="Unassembled WGS sequence"/>
</dbReference>
<feature type="domain" description="WxL Interacting Protein host binding" evidence="3">
    <location>
        <begin position="168"/>
        <end position="304"/>
    </location>
</feature>
<dbReference type="EMBL" id="JAARPT010000008">
    <property type="protein sequence ID" value="MBC1402650.1"/>
    <property type="molecule type" value="Genomic_DNA"/>
</dbReference>
<keyword evidence="1" id="KW-1133">Transmembrane helix</keyword>
<evidence type="ECO:0000313" key="7">
    <source>
        <dbReference type="EMBL" id="MBC2002670.1"/>
    </source>
</evidence>
<dbReference type="EMBL" id="JAARXI010000003">
    <property type="protein sequence ID" value="MBC2116203.1"/>
    <property type="molecule type" value="Genomic_DNA"/>
</dbReference>
<comment type="caution">
    <text evidence="4">The sequence shown here is derived from an EMBL/GenBank/DDBJ whole genome shotgun (WGS) entry which is preliminary data.</text>
</comment>
<dbReference type="EMBL" id="JAARZT010000034">
    <property type="protein sequence ID" value="MBC2294485.1"/>
    <property type="molecule type" value="Genomic_DNA"/>
</dbReference>
<accession>A0A7X0WFK5</accession>
<dbReference type="Proteomes" id="UP000532866">
    <property type="component" value="Unassembled WGS sequence"/>
</dbReference>
<dbReference type="InterPro" id="IPR021759">
    <property type="entry name" value="WxLIP_HBD"/>
</dbReference>
<evidence type="ECO:0000313" key="4">
    <source>
        <dbReference type="EMBL" id="MBC1332837.1"/>
    </source>
</evidence>
<evidence type="ECO:0000313" key="6">
    <source>
        <dbReference type="EMBL" id="MBC1616894.1"/>
    </source>
</evidence>
<evidence type="ECO:0000313" key="16">
    <source>
        <dbReference type="Proteomes" id="UP000543005"/>
    </source>
</evidence>
<dbReference type="EMBL" id="JAARZS010000028">
    <property type="protein sequence ID" value="MBC2284903.1"/>
    <property type="molecule type" value="Genomic_DNA"/>
</dbReference>
<name>A0A7X0WFK5_9LIST</name>
<dbReference type="Proteomes" id="UP000565628">
    <property type="component" value="Unassembled WGS sequence"/>
</dbReference>
<dbReference type="EMBL" id="JAAROL010000005">
    <property type="protein sequence ID" value="MBC1332837.1"/>
    <property type="molecule type" value="Genomic_DNA"/>
</dbReference>
<evidence type="ECO:0000259" key="3">
    <source>
        <dbReference type="Pfam" id="PF11797"/>
    </source>
</evidence>
<dbReference type="Proteomes" id="UP000544413">
    <property type="component" value="Unassembled WGS sequence"/>
</dbReference>
<dbReference type="Pfam" id="PF11797">
    <property type="entry name" value="WxLIP_HBD"/>
    <property type="match status" value="1"/>
</dbReference>
<dbReference type="Proteomes" id="UP000585696">
    <property type="component" value="Unassembled WGS sequence"/>
</dbReference>
<dbReference type="Proteomes" id="UP000529446">
    <property type="component" value="Unassembled WGS sequence"/>
</dbReference>
<evidence type="ECO:0000313" key="17">
    <source>
        <dbReference type="Proteomes" id="UP000544413"/>
    </source>
</evidence>
<dbReference type="EMBL" id="JAARSH010000007">
    <property type="protein sequence ID" value="MBC1616894.1"/>
    <property type="molecule type" value="Genomic_DNA"/>
</dbReference>
<proteinExistence type="predicted"/>
<evidence type="ECO:0000313" key="13">
    <source>
        <dbReference type="Proteomes" id="UP000529446"/>
    </source>
</evidence>
<dbReference type="EMBL" id="JAARYD010000001">
    <property type="protein sequence ID" value="MBC2175411.1"/>
    <property type="molecule type" value="Genomic_DNA"/>
</dbReference>
<dbReference type="RefSeq" id="WP_185348681.1">
    <property type="nucleotide sequence ID" value="NZ_JAARMW010000002.1"/>
</dbReference>
<feature type="transmembrane region" description="Helical" evidence="1">
    <location>
        <begin position="315"/>
        <end position="335"/>
    </location>
</feature>
<dbReference type="InterPro" id="IPR010317">
    <property type="entry name" value="WxLIP_PGBD"/>
</dbReference>
<reference evidence="13 14" key="1">
    <citation type="submission" date="2020-03" db="EMBL/GenBank/DDBJ databases">
        <title>Soil Listeria distribution.</title>
        <authorList>
            <person name="Liao J."/>
            <person name="Wiedmann M."/>
        </authorList>
    </citation>
    <scope>NUCLEOTIDE SEQUENCE [LARGE SCALE GENOMIC DNA]</scope>
    <source>
        <strain evidence="12 19">FSL L7-0039</strain>
        <strain evidence="11 16">FSL L7-0051</strain>
        <strain evidence="10 21">FSL L7-0054</strain>
        <strain evidence="9 15">FSL L7-0259</strain>
        <strain evidence="8 13">FSL L7-0360</strain>
        <strain evidence="7 18">FSL L7-0435</strain>
        <strain evidence="6 20">FSL L7-1299</strain>
        <strain evidence="5 17">FSL L7-1658</strain>
        <strain evidence="4 14">FSL L7-1833</strain>
    </source>
</reference>
<dbReference type="Pfam" id="PF06030">
    <property type="entry name" value="WxLIP_PGBD"/>
    <property type="match status" value="1"/>
</dbReference>
<feature type="domain" description="WxL Interacting Protein peptidoglycan binding" evidence="2">
    <location>
        <begin position="37"/>
        <end position="155"/>
    </location>
</feature>
<evidence type="ECO:0000313" key="5">
    <source>
        <dbReference type="EMBL" id="MBC1402650.1"/>
    </source>
</evidence>
<evidence type="ECO:0000313" key="12">
    <source>
        <dbReference type="EMBL" id="MBC2311073.1"/>
    </source>
</evidence>
<dbReference type="AlphaFoldDB" id="A0A7X0WFK5"/>
<evidence type="ECO:0000313" key="8">
    <source>
        <dbReference type="EMBL" id="MBC2116203.1"/>
    </source>
</evidence>
<evidence type="ECO:0000313" key="21">
    <source>
        <dbReference type="Proteomes" id="UP000585696"/>
    </source>
</evidence>
<evidence type="ECO:0000313" key="9">
    <source>
        <dbReference type="EMBL" id="MBC2175411.1"/>
    </source>
</evidence>
<dbReference type="Proteomes" id="UP000546806">
    <property type="component" value="Unassembled WGS sequence"/>
</dbReference>
<evidence type="ECO:0000313" key="14">
    <source>
        <dbReference type="Proteomes" id="UP000532866"/>
    </source>
</evidence>
<evidence type="ECO:0000256" key="1">
    <source>
        <dbReference type="SAM" id="Phobius"/>
    </source>
</evidence>